<feature type="compositionally biased region" description="Basic and acidic residues" evidence="1">
    <location>
        <begin position="1"/>
        <end position="25"/>
    </location>
</feature>
<dbReference type="VEuPathDB" id="FungiDB:CIHG_06840"/>
<organism evidence="2 3">
    <name type="scientific">Coccidioides immitis H538.4</name>
    <dbReference type="NCBI Taxonomy" id="396776"/>
    <lineage>
        <taxon>Eukaryota</taxon>
        <taxon>Fungi</taxon>
        <taxon>Dikarya</taxon>
        <taxon>Ascomycota</taxon>
        <taxon>Pezizomycotina</taxon>
        <taxon>Eurotiomycetes</taxon>
        <taxon>Eurotiomycetidae</taxon>
        <taxon>Onygenales</taxon>
        <taxon>Onygenaceae</taxon>
        <taxon>Coccidioides</taxon>
    </lineage>
</organism>
<evidence type="ECO:0000256" key="1">
    <source>
        <dbReference type="SAM" id="MobiDB-lite"/>
    </source>
</evidence>
<gene>
    <name evidence="2" type="ORF">CIHG_06840</name>
</gene>
<feature type="compositionally biased region" description="Basic and acidic residues" evidence="1">
    <location>
        <begin position="74"/>
        <end position="90"/>
    </location>
</feature>
<feature type="compositionally biased region" description="Basic and acidic residues" evidence="1">
    <location>
        <begin position="118"/>
        <end position="131"/>
    </location>
</feature>
<protein>
    <submittedName>
        <fullName evidence="2">Uncharacterized protein</fullName>
    </submittedName>
</protein>
<feature type="region of interest" description="Disordered" evidence="1">
    <location>
        <begin position="49"/>
        <end position="90"/>
    </location>
</feature>
<dbReference type="EMBL" id="DS017009">
    <property type="protein sequence ID" value="KMU89038.1"/>
    <property type="molecule type" value="Genomic_DNA"/>
</dbReference>
<feature type="compositionally biased region" description="Basic residues" evidence="1">
    <location>
        <begin position="61"/>
        <end position="73"/>
    </location>
</feature>
<dbReference type="Proteomes" id="UP000054563">
    <property type="component" value="Unassembled WGS sequence"/>
</dbReference>
<feature type="region of interest" description="Disordered" evidence="1">
    <location>
        <begin position="1"/>
        <end position="37"/>
    </location>
</feature>
<sequence length="131" mass="15083">MDHIKSSRFDARSGKDRPLAPEGKIDGVLSGDRSGKEQTEVFIVGWGGKRDFHNEGLRNGKPGKRAKTKKKKKDERDEARSAKGRERETSDCCLWRRDGMGWDERRGKNERRKWTGKMRVEEDAREGPLRA</sequence>
<accession>A0A0J8UNA9</accession>
<feature type="compositionally biased region" description="Basic and acidic residues" evidence="1">
    <location>
        <begin position="49"/>
        <end position="58"/>
    </location>
</feature>
<proteinExistence type="predicted"/>
<name>A0A0J8UNA9_COCIT</name>
<evidence type="ECO:0000313" key="3">
    <source>
        <dbReference type="Proteomes" id="UP000054563"/>
    </source>
</evidence>
<dbReference type="AlphaFoldDB" id="A0A0J8UNA9"/>
<reference evidence="3" key="1">
    <citation type="journal article" date="2010" name="Genome Res.">
        <title>Population genomic sequencing of Coccidioides fungi reveals recent hybridization and transposon control.</title>
        <authorList>
            <person name="Neafsey D.E."/>
            <person name="Barker B.M."/>
            <person name="Sharpton T.J."/>
            <person name="Stajich J.E."/>
            <person name="Park D.J."/>
            <person name="Whiston E."/>
            <person name="Hung C.-Y."/>
            <person name="McMahan C."/>
            <person name="White J."/>
            <person name="Sykes S."/>
            <person name="Heiman D."/>
            <person name="Young S."/>
            <person name="Zeng Q."/>
            <person name="Abouelleil A."/>
            <person name="Aftuck L."/>
            <person name="Bessette D."/>
            <person name="Brown A."/>
            <person name="FitzGerald M."/>
            <person name="Lui A."/>
            <person name="Macdonald J.P."/>
            <person name="Priest M."/>
            <person name="Orbach M.J."/>
            <person name="Galgiani J.N."/>
            <person name="Kirkland T.N."/>
            <person name="Cole G.T."/>
            <person name="Birren B.W."/>
            <person name="Henn M.R."/>
            <person name="Taylor J.W."/>
            <person name="Rounsley S.D."/>
        </authorList>
    </citation>
    <scope>NUCLEOTIDE SEQUENCE [LARGE SCALE GENOMIC DNA]</scope>
    <source>
        <strain evidence="3">H538.4</strain>
    </source>
</reference>
<feature type="region of interest" description="Disordered" evidence="1">
    <location>
        <begin position="103"/>
        <end position="131"/>
    </location>
</feature>
<evidence type="ECO:0000313" key="2">
    <source>
        <dbReference type="EMBL" id="KMU89038.1"/>
    </source>
</evidence>